<evidence type="ECO:0000256" key="7">
    <source>
        <dbReference type="ARBA" id="ARBA00022932"/>
    </source>
</evidence>
<comment type="similarity">
    <text evidence="2">Belongs to the beta sliding clamp family.</text>
</comment>
<dbReference type="Pfam" id="PF00712">
    <property type="entry name" value="DNA_pol3_beta"/>
    <property type="match status" value="1"/>
</dbReference>
<evidence type="ECO:0000256" key="3">
    <source>
        <dbReference type="ARBA" id="ARBA00022490"/>
    </source>
</evidence>
<dbReference type="InterPro" id="IPR001001">
    <property type="entry name" value="DNA_polIII_beta"/>
</dbReference>
<feature type="domain" description="DNA polymerase III beta sliding clamp N-terminal" evidence="9">
    <location>
        <begin position="16"/>
        <end position="127"/>
    </location>
</feature>
<dbReference type="PANTHER" id="PTHR30478:SF0">
    <property type="entry name" value="BETA SLIDING CLAMP"/>
    <property type="match status" value="1"/>
</dbReference>
<name>A0A2N3XT01_SACSN</name>
<dbReference type="InterPro" id="IPR022637">
    <property type="entry name" value="DNA_polIII_beta_cen"/>
</dbReference>
<keyword evidence="6" id="KW-0235">DNA replication</keyword>
<comment type="caution">
    <text evidence="12">The sequence shown here is derived from an EMBL/GenBank/DDBJ whole genome shotgun (WGS) entry which is preliminary data.</text>
</comment>
<dbReference type="NCBIfam" id="TIGR00663">
    <property type="entry name" value="dnan"/>
    <property type="match status" value="1"/>
</dbReference>
<dbReference type="Gene3D" id="3.10.150.10">
    <property type="entry name" value="DNA Polymerase III, subunit A, domain 2"/>
    <property type="match status" value="3"/>
</dbReference>
<dbReference type="SMART" id="SM00480">
    <property type="entry name" value="POL3Bc"/>
    <property type="match status" value="1"/>
</dbReference>
<sequence length="376" mass="39863">MSVGLASLPGMDLDVTAATRTLAQAAADLVRLLPGRVLDPVLSGTVLEATPDGVLLAGTDRERSIRLSRGARTHSEGQLLVPARPLAETLRNIDSPEVRLVVEGRKLALRTPNARFALPLLDLPAHPAVREAPPRVGALDTALLPLAAVAASTASRDDALPVFTGVHVRQRGERLVLVGTDRFRMTVASLPWRPEVDELDVLVPANLLAELAKQADGAEVVLHVDADRVGMSWPSAEVSSTVLDAPFPSEARHLADAFDCTVDVAAPELAGAVRRVTPFAGAQGTVLLEVGDAEVRVRAADQQFGEAEEAVKATTSGDRFTTAYQPRYLADALQAFGAQAVHIGLRSGTRRSTVITGAEPDPSDAELHYVLMPKRS</sequence>
<evidence type="ECO:0000256" key="1">
    <source>
        <dbReference type="ARBA" id="ARBA00004496"/>
    </source>
</evidence>
<dbReference type="GO" id="GO:0003677">
    <property type="term" value="F:DNA binding"/>
    <property type="evidence" value="ECO:0007669"/>
    <property type="project" value="UniProtKB-KW"/>
</dbReference>
<dbReference type="PANTHER" id="PTHR30478">
    <property type="entry name" value="DNA POLYMERASE III SUBUNIT BETA"/>
    <property type="match status" value="1"/>
</dbReference>
<dbReference type="InterPro" id="IPR022634">
    <property type="entry name" value="DNA_polIII_beta_N"/>
</dbReference>
<evidence type="ECO:0000313" key="12">
    <source>
        <dbReference type="EMBL" id="PKW13785.1"/>
    </source>
</evidence>
<dbReference type="STRING" id="994479.GCA_000194155_04062"/>
<reference evidence="12" key="1">
    <citation type="submission" date="2017-12" db="EMBL/GenBank/DDBJ databases">
        <title>Sequencing the genomes of 1000 Actinobacteria strains.</title>
        <authorList>
            <person name="Klenk H.-P."/>
        </authorList>
    </citation>
    <scope>NUCLEOTIDE SEQUENCE [LARGE SCALE GENOMIC DNA]</scope>
    <source>
        <strain evidence="12">DSM 44228</strain>
    </source>
</reference>
<organism evidence="12 13">
    <name type="scientific">Saccharopolyspora spinosa</name>
    <dbReference type="NCBI Taxonomy" id="60894"/>
    <lineage>
        <taxon>Bacteria</taxon>
        <taxon>Bacillati</taxon>
        <taxon>Actinomycetota</taxon>
        <taxon>Actinomycetes</taxon>
        <taxon>Pseudonocardiales</taxon>
        <taxon>Pseudonocardiaceae</taxon>
        <taxon>Saccharopolyspora</taxon>
    </lineage>
</organism>
<keyword evidence="13" id="KW-1185">Reference proteome</keyword>
<dbReference type="InterPro" id="IPR022635">
    <property type="entry name" value="DNA_polIII_beta_C"/>
</dbReference>
<gene>
    <name evidence="12" type="ORF">A8926_1344</name>
</gene>
<dbReference type="Pfam" id="PF02768">
    <property type="entry name" value="DNA_pol3_beta_3"/>
    <property type="match status" value="1"/>
</dbReference>
<dbReference type="SUPFAM" id="SSF55979">
    <property type="entry name" value="DNA clamp"/>
    <property type="match status" value="3"/>
</dbReference>
<evidence type="ECO:0000256" key="6">
    <source>
        <dbReference type="ARBA" id="ARBA00022705"/>
    </source>
</evidence>
<keyword evidence="4" id="KW-0808">Transferase</keyword>
<evidence type="ECO:0000256" key="4">
    <source>
        <dbReference type="ARBA" id="ARBA00022679"/>
    </source>
</evidence>
<accession>A0A2N3XT01</accession>
<feature type="domain" description="DNA polymerase III beta sliding clamp central" evidence="10">
    <location>
        <begin position="153"/>
        <end position="248"/>
    </location>
</feature>
<protein>
    <submittedName>
        <fullName evidence="12">DNA polymerase-3 subunit beta</fullName>
    </submittedName>
</protein>
<dbReference type="GO" id="GO:0005737">
    <property type="term" value="C:cytoplasm"/>
    <property type="evidence" value="ECO:0007669"/>
    <property type="project" value="UniProtKB-SubCell"/>
</dbReference>
<keyword evidence="7" id="KW-0239">DNA-directed DNA polymerase</keyword>
<evidence type="ECO:0000259" key="9">
    <source>
        <dbReference type="Pfam" id="PF00712"/>
    </source>
</evidence>
<dbReference type="GO" id="GO:0003887">
    <property type="term" value="F:DNA-directed DNA polymerase activity"/>
    <property type="evidence" value="ECO:0007669"/>
    <property type="project" value="UniProtKB-KW"/>
</dbReference>
<keyword evidence="3" id="KW-0963">Cytoplasm</keyword>
<evidence type="ECO:0000259" key="10">
    <source>
        <dbReference type="Pfam" id="PF02767"/>
    </source>
</evidence>
<evidence type="ECO:0000256" key="2">
    <source>
        <dbReference type="ARBA" id="ARBA00010752"/>
    </source>
</evidence>
<evidence type="ECO:0000256" key="5">
    <source>
        <dbReference type="ARBA" id="ARBA00022695"/>
    </source>
</evidence>
<dbReference type="EMBL" id="PJNB01000001">
    <property type="protein sequence ID" value="PKW13785.1"/>
    <property type="molecule type" value="Genomic_DNA"/>
</dbReference>
<dbReference type="AlphaFoldDB" id="A0A2N3XT01"/>
<keyword evidence="8" id="KW-0238">DNA-binding</keyword>
<dbReference type="GO" id="GO:0006271">
    <property type="term" value="P:DNA strand elongation involved in DNA replication"/>
    <property type="evidence" value="ECO:0007669"/>
    <property type="project" value="TreeGrafter"/>
</dbReference>
<evidence type="ECO:0000256" key="8">
    <source>
        <dbReference type="ARBA" id="ARBA00023125"/>
    </source>
</evidence>
<evidence type="ECO:0000259" key="11">
    <source>
        <dbReference type="Pfam" id="PF02768"/>
    </source>
</evidence>
<dbReference type="GO" id="GO:0008408">
    <property type="term" value="F:3'-5' exonuclease activity"/>
    <property type="evidence" value="ECO:0007669"/>
    <property type="project" value="InterPro"/>
</dbReference>
<comment type="subcellular location">
    <subcellularLocation>
        <location evidence="1">Cytoplasm</location>
    </subcellularLocation>
</comment>
<keyword evidence="5" id="KW-0548">Nucleotidyltransferase</keyword>
<feature type="domain" description="DNA polymerase III beta sliding clamp C-terminal" evidence="11">
    <location>
        <begin position="262"/>
        <end position="375"/>
    </location>
</feature>
<dbReference type="InterPro" id="IPR046938">
    <property type="entry name" value="DNA_clamp_sf"/>
</dbReference>
<dbReference type="GO" id="GO:0009360">
    <property type="term" value="C:DNA polymerase III complex"/>
    <property type="evidence" value="ECO:0007669"/>
    <property type="project" value="InterPro"/>
</dbReference>
<evidence type="ECO:0000313" key="13">
    <source>
        <dbReference type="Proteomes" id="UP000233786"/>
    </source>
</evidence>
<dbReference type="CDD" id="cd00140">
    <property type="entry name" value="beta_clamp"/>
    <property type="match status" value="1"/>
</dbReference>
<proteinExistence type="inferred from homology"/>
<dbReference type="Pfam" id="PF02767">
    <property type="entry name" value="DNA_pol3_beta_2"/>
    <property type="match status" value="1"/>
</dbReference>
<dbReference type="Proteomes" id="UP000233786">
    <property type="component" value="Unassembled WGS sequence"/>
</dbReference>